<feature type="compositionally biased region" description="Basic and acidic residues" evidence="1">
    <location>
        <begin position="134"/>
        <end position="149"/>
    </location>
</feature>
<name>A0A165YJF8_9AGAM</name>
<dbReference type="AlphaFoldDB" id="A0A165YJF8"/>
<accession>A0A165YJF8</accession>
<gene>
    <name evidence="2" type="ORF">FIBSPDRAFT_963822</name>
</gene>
<dbReference type="EMBL" id="KV417696">
    <property type="protein sequence ID" value="KZP09621.1"/>
    <property type="molecule type" value="Genomic_DNA"/>
</dbReference>
<evidence type="ECO:0000313" key="2">
    <source>
        <dbReference type="EMBL" id="KZP09621.1"/>
    </source>
</evidence>
<reference evidence="2" key="1">
    <citation type="journal article" date="2016" name="Mol. Biol. Evol.">
        <title>Comparative Genomics of Early-Diverging Mushroom-Forming Fungi Provides Insights into the Origins of Lignocellulose Decay Capabilities.</title>
        <authorList>
            <person name="Nagy L.G."/>
            <person name="Riley R."/>
            <person name="Tritt A."/>
            <person name="Adam C."/>
            <person name="Daum C."/>
            <person name="Floudas D."/>
            <person name="Sun H."/>
            <person name="Yadav J.S."/>
            <person name="Pangilinan J."/>
            <person name="Larsson K.H."/>
            <person name="Matsuura K."/>
            <person name="Barry K."/>
            <person name="Labutti K."/>
            <person name="Kuo R."/>
            <person name="Ohm R.A."/>
            <person name="Bhattacharya S.S."/>
            <person name="Shirouzu T."/>
            <person name="Yoshinaga Y."/>
            <person name="Martin F.M."/>
            <person name="Grigoriev I.V."/>
            <person name="Hibbett D.S."/>
        </authorList>
    </citation>
    <scope>NUCLEOTIDE SEQUENCE [LARGE SCALE GENOMIC DNA]</scope>
    <source>
        <strain evidence="2">CBS 109695</strain>
    </source>
</reference>
<feature type="compositionally biased region" description="Basic and acidic residues" evidence="1">
    <location>
        <begin position="162"/>
        <end position="179"/>
    </location>
</feature>
<organism evidence="2">
    <name type="scientific">Athelia psychrophila</name>
    <dbReference type="NCBI Taxonomy" id="1759441"/>
    <lineage>
        <taxon>Eukaryota</taxon>
        <taxon>Fungi</taxon>
        <taxon>Dikarya</taxon>
        <taxon>Basidiomycota</taxon>
        <taxon>Agaricomycotina</taxon>
        <taxon>Agaricomycetes</taxon>
        <taxon>Agaricomycetidae</taxon>
        <taxon>Atheliales</taxon>
        <taxon>Atheliaceae</taxon>
        <taxon>Athelia</taxon>
    </lineage>
</organism>
<feature type="region of interest" description="Disordered" evidence="1">
    <location>
        <begin position="134"/>
        <end position="179"/>
    </location>
</feature>
<evidence type="ECO:0000256" key="1">
    <source>
        <dbReference type="SAM" id="MobiDB-lite"/>
    </source>
</evidence>
<proteinExistence type="predicted"/>
<protein>
    <submittedName>
        <fullName evidence="2">Uncharacterized protein</fullName>
    </submittedName>
</protein>
<sequence>MDSMIVDDMATEPDCPPTFNIQEEVVVFHHTGRVDLPWSTIFTMVTTRHSNDVNQFRQGPGLAVVHCLIKSDAISDAQRRMFIILIETCLPPRDTKITSPLAIAEVYQNLQQEHFEHPHSIRLAYRNRRQRKSDGKVETVWDNKGKEWGKPPSSGMNNSAGPKERKVLFMMKERSESDE</sequence>